<dbReference type="AlphaFoldDB" id="A0A1J4JEH4"/>
<keyword evidence="3" id="KW-0175">Coiled coil</keyword>
<feature type="coiled-coil region" evidence="3">
    <location>
        <begin position="176"/>
        <end position="203"/>
    </location>
</feature>
<dbReference type="InterPro" id="IPR036427">
    <property type="entry name" value="Bromodomain-like_sf"/>
</dbReference>
<evidence type="ECO:0000313" key="6">
    <source>
        <dbReference type="Proteomes" id="UP000179807"/>
    </source>
</evidence>
<dbReference type="PRINTS" id="PR00503">
    <property type="entry name" value="BROMODOMAIN"/>
</dbReference>
<comment type="caution">
    <text evidence="5">The sequence shown here is derived from an EMBL/GenBank/DDBJ whole genome shotgun (WGS) entry which is preliminary data.</text>
</comment>
<dbReference type="Gene3D" id="1.20.920.10">
    <property type="entry name" value="Bromodomain-like"/>
    <property type="match status" value="1"/>
</dbReference>
<organism evidence="5 6">
    <name type="scientific">Tritrichomonas foetus</name>
    <dbReference type="NCBI Taxonomy" id="1144522"/>
    <lineage>
        <taxon>Eukaryota</taxon>
        <taxon>Metamonada</taxon>
        <taxon>Parabasalia</taxon>
        <taxon>Tritrichomonadida</taxon>
        <taxon>Tritrichomonadidae</taxon>
        <taxon>Tritrichomonas</taxon>
    </lineage>
</organism>
<dbReference type="GeneID" id="94845398"/>
<evidence type="ECO:0000313" key="5">
    <source>
        <dbReference type="EMBL" id="OHS97562.1"/>
    </source>
</evidence>
<proteinExistence type="predicted"/>
<feature type="domain" description="Bromo" evidence="4">
    <location>
        <begin position="62"/>
        <end position="134"/>
    </location>
</feature>
<dbReference type="OrthoDB" id="1742084at2759"/>
<dbReference type="PANTHER" id="PTHR45926">
    <property type="entry name" value="OSJNBA0053K19.4 PROTEIN"/>
    <property type="match status" value="1"/>
</dbReference>
<evidence type="ECO:0000256" key="2">
    <source>
        <dbReference type="PROSITE-ProRule" id="PRU00035"/>
    </source>
</evidence>
<dbReference type="InterPro" id="IPR018359">
    <property type="entry name" value="Bromodomain_CS"/>
</dbReference>
<dbReference type="RefSeq" id="XP_068350699.1">
    <property type="nucleotide sequence ID" value="XM_068510694.1"/>
</dbReference>
<dbReference type="PROSITE" id="PS50014">
    <property type="entry name" value="BROMODOMAIN_2"/>
    <property type="match status" value="1"/>
</dbReference>
<dbReference type="VEuPathDB" id="TrichDB:TRFO_36217"/>
<dbReference type="SUPFAM" id="SSF47370">
    <property type="entry name" value="Bromodomain"/>
    <property type="match status" value="1"/>
</dbReference>
<accession>A0A1J4JEH4</accession>
<dbReference type="InterPro" id="IPR001487">
    <property type="entry name" value="Bromodomain"/>
</dbReference>
<dbReference type="SMART" id="SM00297">
    <property type="entry name" value="BROMO"/>
    <property type="match status" value="1"/>
</dbReference>
<name>A0A1J4JEH4_9EUKA</name>
<evidence type="ECO:0000256" key="3">
    <source>
        <dbReference type="SAM" id="Coils"/>
    </source>
</evidence>
<evidence type="ECO:0000256" key="1">
    <source>
        <dbReference type="ARBA" id="ARBA00023117"/>
    </source>
</evidence>
<dbReference type="Proteomes" id="UP000179807">
    <property type="component" value="Unassembled WGS sequence"/>
</dbReference>
<gene>
    <name evidence="5" type="ORF">TRFO_36217</name>
</gene>
<dbReference type="EMBL" id="MLAK01001108">
    <property type="protein sequence ID" value="OHS97562.1"/>
    <property type="molecule type" value="Genomic_DNA"/>
</dbReference>
<protein>
    <submittedName>
        <fullName evidence="5">Bromodomain containing protein</fullName>
    </submittedName>
</protein>
<dbReference type="PROSITE" id="PS00633">
    <property type="entry name" value="BROMODOMAIN_1"/>
    <property type="match status" value="1"/>
</dbReference>
<dbReference type="Pfam" id="PF00439">
    <property type="entry name" value="Bromodomain"/>
    <property type="match status" value="1"/>
</dbReference>
<keyword evidence="1 2" id="KW-0103">Bromodomain</keyword>
<keyword evidence="6" id="KW-1185">Reference proteome</keyword>
<evidence type="ECO:0000259" key="4">
    <source>
        <dbReference type="PROSITE" id="PS50014"/>
    </source>
</evidence>
<sequence>MSLVFKFTPFSLANTSTQLAFETKHTRTGQNQQYPSRPAEFPDLPNNNYTMRSMLPLLNLIITQKESASFLRPVDPIIDEAPNYHEIIKRPIDLSTIRQKANNREYLTFQIFLNDLKLLIENATKFNPETHIVHQQAIRLSIFITEKLWQMKNMPNSPIVDPENEKKLEKDSDQRIADALKELTEIKRQRKLQNERLQKEKHKPHSQTSIRSKITFSEHDLSVIERDIRDLKSNALIGVIEILENRKFQTNMLPYKIDLRKYNDDVLSELEKYVKSTRTANSYVSYIWRPAIPDDLKEIQSKYSAELMNWLSPPPENH</sequence>
<reference evidence="5" key="1">
    <citation type="submission" date="2016-10" db="EMBL/GenBank/DDBJ databases">
        <authorList>
            <person name="Benchimol M."/>
            <person name="Almeida L.G."/>
            <person name="Vasconcelos A.T."/>
            <person name="Perreira-Neves A."/>
            <person name="Rosa I.A."/>
            <person name="Tasca T."/>
            <person name="Bogo M.R."/>
            <person name="de Souza W."/>
        </authorList>
    </citation>
    <scope>NUCLEOTIDE SEQUENCE [LARGE SCALE GENOMIC DNA]</scope>
    <source>
        <strain evidence="5">K</strain>
    </source>
</reference>